<dbReference type="Proteomes" id="UP000198697">
    <property type="component" value="Unassembled WGS sequence"/>
</dbReference>
<dbReference type="AlphaFoldDB" id="A0A1I0IC20"/>
<evidence type="ECO:0000313" key="3">
    <source>
        <dbReference type="EMBL" id="SET93428.1"/>
    </source>
</evidence>
<protein>
    <recommendedName>
        <fullName evidence="2">Serine aminopeptidase S33 domain-containing protein</fullName>
    </recommendedName>
</protein>
<dbReference type="STRING" id="82805.SAMN04487998_3235"/>
<dbReference type="Pfam" id="PF12146">
    <property type="entry name" value="Hydrolase_4"/>
    <property type="match status" value="1"/>
</dbReference>
<dbReference type="SUPFAM" id="SSF53474">
    <property type="entry name" value="alpha/beta-Hydrolases"/>
    <property type="match status" value="1"/>
</dbReference>
<dbReference type="InterPro" id="IPR053145">
    <property type="entry name" value="AB_hydrolase_Est10"/>
</dbReference>
<dbReference type="OrthoDB" id="9809549at2"/>
<proteinExistence type="predicted"/>
<dbReference type="PANTHER" id="PTHR43265">
    <property type="entry name" value="ESTERASE ESTD"/>
    <property type="match status" value="1"/>
</dbReference>
<name>A0A1I0IC20_9BACT</name>
<feature type="chain" id="PRO_5011646384" description="Serine aminopeptidase S33 domain-containing protein" evidence="1">
    <location>
        <begin position="36"/>
        <end position="468"/>
    </location>
</feature>
<dbReference type="EMBL" id="FOHS01000004">
    <property type="protein sequence ID" value="SET93428.1"/>
    <property type="molecule type" value="Genomic_DNA"/>
</dbReference>
<keyword evidence="4" id="KW-1185">Reference proteome</keyword>
<dbReference type="GO" id="GO:0052689">
    <property type="term" value="F:carboxylic ester hydrolase activity"/>
    <property type="evidence" value="ECO:0007669"/>
    <property type="project" value="TreeGrafter"/>
</dbReference>
<evidence type="ECO:0000313" key="4">
    <source>
        <dbReference type="Proteomes" id="UP000198697"/>
    </source>
</evidence>
<evidence type="ECO:0000256" key="1">
    <source>
        <dbReference type="SAM" id="SignalP"/>
    </source>
</evidence>
<reference evidence="4" key="1">
    <citation type="submission" date="2016-10" db="EMBL/GenBank/DDBJ databases">
        <authorList>
            <person name="Varghese N."/>
            <person name="Submissions S."/>
        </authorList>
    </citation>
    <scope>NUCLEOTIDE SEQUENCE [LARGE SCALE GENOMIC DNA]</scope>
    <source>
        <strain evidence="4">DSM 15310</strain>
    </source>
</reference>
<keyword evidence="1" id="KW-0732">Signal</keyword>
<feature type="signal peptide" evidence="1">
    <location>
        <begin position="1"/>
        <end position="35"/>
    </location>
</feature>
<sequence length="468" mass="49924">MRRQVRSWFGRRRAASLLLSLLTLLSLLAAPAARAGSGLDGFWKGQLKMPGGELEVVFRLVSLTNGAYFATLDVPKQRISRLPVAVTAAGDSVRFEAEDVGSQFSGQLAADGKQVTGTWQQPGYSVPMTLTYSAPPISAAPKARLTPPYREEEVQYVNPKAELRFGGLLSVPPGEGPFPTVVLVPDQGVYDREGAVDNYPLLFILGDYLTRRGIAVLRFDARGAGVTGGQLATVAETVTDVQAALGYLRTRPEVDQSRLGVIGHGLGGNAALLTAAQALPPAFVVALAAHGQPGAKLTVEQQVNLLRSVGADDEQVTALAKREQAMVDVIQQTANPGQARAIVANMLRQSNAGMDSLTARAGATQLTTRRYRDYLAFNPLAGLESVKCPVLLLAGTADLSVNPDTNLTPLTKALRTNRAVVSRKLPDVNHLLQGPASTWAVVNGAQRPTFSPEAQELIRAWVMELPKP</sequence>
<dbReference type="PANTHER" id="PTHR43265:SF1">
    <property type="entry name" value="ESTERASE ESTD"/>
    <property type="match status" value="1"/>
</dbReference>
<accession>A0A1I0IC20</accession>
<dbReference type="InterPro" id="IPR029058">
    <property type="entry name" value="AB_hydrolase_fold"/>
</dbReference>
<organism evidence="3 4">
    <name type="scientific">Hymenobacter actinosclerus</name>
    <dbReference type="NCBI Taxonomy" id="82805"/>
    <lineage>
        <taxon>Bacteria</taxon>
        <taxon>Pseudomonadati</taxon>
        <taxon>Bacteroidota</taxon>
        <taxon>Cytophagia</taxon>
        <taxon>Cytophagales</taxon>
        <taxon>Hymenobacteraceae</taxon>
        <taxon>Hymenobacter</taxon>
    </lineage>
</organism>
<dbReference type="InterPro" id="IPR022742">
    <property type="entry name" value="Hydrolase_4"/>
</dbReference>
<evidence type="ECO:0000259" key="2">
    <source>
        <dbReference type="Pfam" id="PF12146"/>
    </source>
</evidence>
<feature type="domain" description="Serine aminopeptidase S33" evidence="2">
    <location>
        <begin position="205"/>
        <end position="406"/>
    </location>
</feature>
<gene>
    <name evidence="3" type="ORF">SAMN04487998_3235</name>
</gene>
<dbReference type="Gene3D" id="3.40.50.1820">
    <property type="entry name" value="alpha/beta hydrolase"/>
    <property type="match status" value="1"/>
</dbReference>
<dbReference type="RefSeq" id="WP_092773460.1">
    <property type="nucleotide sequence ID" value="NZ_FOHS01000004.1"/>
</dbReference>